<evidence type="ECO:0000313" key="3">
    <source>
        <dbReference type="Proteomes" id="UP000054698"/>
    </source>
</evidence>
<dbReference type="OrthoDB" id="5381041at2"/>
<keyword evidence="3" id="KW-1185">Reference proteome</keyword>
<organism evidence="1 3">
    <name type="scientific">Legionella feeleii</name>
    <dbReference type="NCBI Taxonomy" id="453"/>
    <lineage>
        <taxon>Bacteria</taxon>
        <taxon>Pseudomonadati</taxon>
        <taxon>Pseudomonadota</taxon>
        <taxon>Gammaproteobacteria</taxon>
        <taxon>Legionellales</taxon>
        <taxon>Legionellaceae</taxon>
        <taxon>Legionella</taxon>
    </lineage>
</organism>
<dbReference type="EMBL" id="UASS01000005">
    <property type="protein sequence ID" value="SPX60033.1"/>
    <property type="molecule type" value="Genomic_DNA"/>
</dbReference>
<dbReference type="PATRIC" id="fig|453.4.peg.3396"/>
<reference evidence="2 4" key="2">
    <citation type="submission" date="2018-06" db="EMBL/GenBank/DDBJ databases">
        <authorList>
            <consortium name="Pathogen Informatics"/>
            <person name="Doyle S."/>
        </authorList>
    </citation>
    <scope>NUCLEOTIDE SEQUENCE [LARGE SCALE GENOMIC DNA]</scope>
    <source>
        <strain evidence="2 4">NCTC12022</strain>
    </source>
</reference>
<accession>A0A0W0TIQ5</accession>
<reference evidence="1 3" key="1">
    <citation type="submission" date="2015-11" db="EMBL/GenBank/DDBJ databases">
        <title>Genomic analysis of 38 Legionella species identifies large and diverse effector repertoires.</title>
        <authorList>
            <person name="Burstein D."/>
            <person name="Amaro F."/>
            <person name="Zusman T."/>
            <person name="Lifshitz Z."/>
            <person name="Cohen O."/>
            <person name="Gilbert J.A."/>
            <person name="Pupko T."/>
            <person name="Shuman H.A."/>
            <person name="Segal G."/>
        </authorList>
    </citation>
    <scope>NUCLEOTIDE SEQUENCE [LARGE SCALE GENOMIC DNA]</scope>
    <source>
        <strain evidence="1 3">WO-44C</strain>
    </source>
</reference>
<dbReference type="RefSeq" id="WP_082646674.1">
    <property type="nucleotide sequence ID" value="NZ_CAAAHT010000005.1"/>
</dbReference>
<dbReference type="InterPro" id="IPR019619">
    <property type="entry name" value="DUF2490"/>
</dbReference>
<dbReference type="STRING" id="453.Lfee_3115"/>
<dbReference type="Proteomes" id="UP000054698">
    <property type="component" value="Unassembled WGS sequence"/>
</dbReference>
<evidence type="ECO:0000313" key="1">
    <source>
        <dbReference type="EMBL" id="KTC95450.1"/>
    </source>
</evidence>
<dbReference type="AlphaFoldDB" id="A0A0W0TIQ5"/>
<dbReference type="Pfam" id="PF10677">
    <property type="entry name" value="DUF2490"/>
    <property type="match status" value="1"/>
</dbReference>
<protein>
    <submittedName>
        <fullName evidence="2">Protein of uncharacterized function (DUF2490)</fullName>
    </submittedName>
</protein>
<dbReference type="EMBL" id="LNYB01000085">
    <property type="protein sequence ID" value="KTC95450.1"/>
    <property type="molecule type" value="Genomic_DNA"/>
</dbReference>
<evidence type="ECO:0000313" key="2">
    <source>
        <dbReference type="EMBL" id="SPX60033.1"/>
    </source>
</evidence>
<evidence type="ECO:0000313" key="4">
    <source>
        <dbReference type="Proteomes" id="UP000251942"/>
    </source>
</evidence>
<proteinExistence type="predicted"/>
<name>A0A0W0TIQ5_9GAMM</name>
<dbReference type="Proteomes" id="UP000251942">
    <property type="component" value="Unassembled WGS sequence"/>
</dbReference>
<sequence>MNDKVLYNPMNLSRFLYLLLISGLAFFSPTSPAMQTTEKFWSILGLNTNIGKFSYQIEPQVRLVNDPRVLEQFLSRFSGGYNASSQWAFWLGTGWLSTAQDEDTKNQEFRLWQDVIYNETLNSNKISFRSRIEQRKSKGSDQWGYRFRERILISHPITTNISLVGSNEFFINFNRPAWLSTKTIDQNRLSIGLDQQASKWLNVGAGYLNQVIFSTPIQMGHVVTFNVQIHLPGG</sequence>
<gene>
    <name evidence="1" type="ORF">Lfee_3115</name>
    <name evidence="2" type="ORF">NCTC12022_00749</name>
</gene>